<dbReference type="Proteomes" id="UP000280417">
    <property type="component" value="Unassembled WGS sequence"/>
</dbReference>
<dbReference type="InterPro" id="IPR012675">
    <property type="entry name" value="Beta-grasp_dom_sf"/>
</dbReference>
<sequence length="236" mass="26211">MIKVRFEPDGKVVEINPGTTIYEALNKAGIPIRSDCGGRGMCMKCLVKIIEGKYEGEKVDGDYYLACKTRLIGDSAVEIPEISRTGEQRILTEGITIELKINPRIKKYFSSIPEPTLEDQRFDVDRIITEFRGIVQKPKLNHNTIRNIPNTLRKSKYKITGVFSEEELLDIEAGNTTSTTYGLAVDIGTTTVVGYLMDLNTGEQIAVASKTNPQTSYGDDVISRINLTITNKDGIN</sequence>
<reference evidence="2 3" key="1">
    <citation type="submission" date="2018-06" db="EMBL/GenBank/DDBJ databases">
        <title>Extensive metabolic versatility and redundancy in microbially diverse, dynamic hydrothermal sediments.</title>
        <authorList>
            <person name="Dombrowski N."/>
            <person name="Teske A."/>
            <person name="Baker B.J."/>
        </authorList>
    </citation>
    <scope>NUCLEOTIDE SEQUENCE [LARGE SCALE GENOMIC DNA]</scope>
    <source>
        <strain evidence="2">B3_G15</strain>
    </source>
</reference>
<dbReference type="Pfam" id="PF17650">
    <property type="entry name" value="RACo_linker"/>
    <property type="match status" value="1"/>
</dbReference>
<dbReference type="PANTHER" id="PTHR42895">
    <property type="entry name" value="IRON-SULFUR CLUSTER-BINDING PROTEIN-RELATED"/>
    <property type="match status" value="1"/>
</dbReference>
<evidence type="ECO:0000313" key="3">
    <source>
        <dbReference type="Proteomes" id="UP000280417"/>
    </source>
</evidence>
<protein>
    <submittedName>
        <fullName evidence="2">Ferredoxin</fullName>
    </submittedName>
</protein>
<dbReference type="Pfam" id="PF17651">
    <property type="entry name" value="Raco_middle"/>
    <property type="match status" value="1"/>
</dbReference>
<feature type="domain" description="2Fe-2S ferredoxin-type" evidence="1">
    <location>
        <begin position="2"/>
        <end position="83"/>
    </location>
</feature>
<dbReference type="AlphaFoldDB" id="A0A662DB80"/>
<dbReference type="InterPro" id="IPR036010">
    <property type="entry name" value="2Fe-2S_ferredoxin-like_sf"/>
</dbReference>
<gene>
    <name evidence="2" type="ORF">DRJ04_07780</name>
</gene>
<dbReference type="InterPro" id="IPR052911">
    <property type="entry name" value="Corrinoid_activation_enz"/>
</dbReference>
<dbReference type="GO" id="GO:0051536">
    <property type="term" value="F:iron-sulfur cluster binding"/>
    <property type="evidence" value="ECO:0007669"/>
    <property type="project" value="InterPro"/>
</dbReference>
<dbReference type="InterPro" id="IPR041414">
    <property type="entry name" value="Raco-like_middle"/>
</dbReference>
<dbReference type="InterPro" id="IPR040506">
    <property type="entry name" value="RACo_linker"/>
</dbReference>
<dbReference type="Gene3D" id="3.10.20.880">
    <property type="match status" value="1"/>
</dbReference>
<dbReference type="InterPro" id="IPR042259">
    <property type="entry name" value="Raco-like_middle_sf"/>
</dbReference>
<dbReference type="Gene3D" id="3.30.420.480">
    <property type="entry name" value="Domain of unknown function (DUF4445)"/>
    <property type="match status" value="1"/>
</dbReference>
<dbReference type="PROSITE" id="PS51085">
    <property type="entry name" value="2FE2S_FER_2"/>
    <property type="match status" value="1"/>
</dbReference>
<name>A0A662DB80_UNCAE</name>
<accession>A0A662DB80</accession>
<dbReference type="EMBL" id="QMQA01000238">
    <property type="protein sequence ID" value="RLE11573.1"/>
    <property type="molecule type" value="Genomic_DNA"/>
</dbReference>
<dbReference type="Gene3D" id="3.10.20.30">
    <property type="match status" value="1"/>
</dbReference>
<evidence type="ECO:0000259" key="1">
    <source>
        <dbReference type="PROSITE" id="PS51085"/>
    </source>
</evidence>
<dbReference type="CDD" id="cd00207">
    <property type="entry name" value="fer2"/>
    <property type="match status" value="1"/>
</dbReference>
<comment type="caution">
    <text evidence="2">The sequence shown here is derived from an EMBL/GenBank/DDBJ whole genome shotgun (WGS) entry which is preliminary data.</text>
</comment>
<feature type="non-terminal residue" evidence="2">
    <location>
        <position position="236"/>
    </location>
</feature>
<organism evidence="2 3">
    <name type="scientific">Aerophobetes bacterium</name>
    <dbReference type="NCBI Taxonomy" id="2030807"/>
    <lineage>
        <taxon>Bacteria</taxon>
        <taxon>Candidatus Aerophobota</taxon>
    </lineage>
</organism>
<evidence type="ECO:0000313" key="2">
    <source>
        <dbReference type="EMBL" id="RLE11573.1"/>
    </source>
</evidence>
<proteinExistence type="predicted"/>
<dbReference type="Pfam" id="PF00111">
    <property type="entry name" value="Fer2"/>
    <property type="match status" value="1"/>
</dbReference>
<dbReference type="SUPFAM" id="SSF54292">
    <property type="entry name" value="2Fe-2S ferredoxin-like"/>
    <property type="match status" value="1"/>
</dbReference>
<dbReference type="PANTHER" id="PTHR42895:SF2">
    <property type="entry name" value="IRON-SULFUR CLUSTER PROTEIN"/>
    <property type="match status" value="1"/>
</dbReference>
<dbReference type="InterPro" id="IPR001041">
    <property type="entry name" value="2Fe-2S_ferredoxin-type"/>
</dbReference>